<sequence length="183" mass="20413">MVPLLLHAGEIGESEPETVKKAVEPERWVEALHGAEGAAAEAPDPQHSGGWVAALLFDHFRGGWWISLAVLPAHTCWRQACTYEPAPRGVDRTSRRRWPGARALQKHGSATRLQGQGTRDFRCTPFQRDKYDVTCQCTLQNIALFHSYYPLSPPAAHPSSPLWCLRVIRRHPTSPTPRPPPDS</sequence>
<name>A0A9N7V4Y6_PLEPL</name>
<evidence type="ECO:0000313" key="1">
    <source>
        <dbReference type="EMBL" id="CAB1444181.1"/>
    </source>
</evidence>
<dbReference type="AlphaFoldDB" id="A0A9N7V4Y6"/>
<dbReference type="EMBL" id="CADEAL010003323">
    <property type="protein sequence ID" value="CAB1444181.1"/>
    <property type="molecule type" value="Genomic_DNA"/>
</dbReference>
<dbReference type="Proteomes" id="UP001153269">
    <property type="component" value="Unassembled WGS sequence"/>
</dbReference>
<keyword evidence="2" id="KW-1185">Reference proteome</keyword>
<gene>
    <name evidence="1" type="ORF">PLEPLA_LOCUS31897</name>
</gene>
<protein>
    <submittedName>
        <fullName evidence="1">Uncharacterized protein</fullName>
    </submittedName>
</protein>
<proteinExistence type="predicted"/>
<comment type="caution">
    <text evidence="1">The sequence shown here is derived from an EMBL/GenBank/DDBJ whole genome shotgun (WGS) entry which is preliminary data.</text>
</comment>
<reference evidence="1" key="1">
    <citation type="submission" date="2020-03" db="EMBL/GenBank/DDBJ databases">
        <authorList>
            <person name="Weist P."/>
        </authorList>
    </citation>
    <scope>NUCLEOTIDE SEQUENCE</scope>
</reference>
<evidence type="ECO:0000313" key="2">
    <source>
        <dbReference type="Proteomes" id="UP001153269"/>
    </source>
</evidence>
<organism evidence="1 2">
    <name type="scientific">Pleuronectes platessa</name>
    <name type="common">European plaice</name>
    <dbReference type="NCBI Taxonomy" id="8262"/>
    <lineage>
        <taxon>Eukaryota</taxon>
        <taxon>Metazoa</taxon>
        <taxon>Chordata</taxon>
        <taxon>Craniata</taxon>
        <taxon>Vertebrata</taxon>
        <taxon>Euteleostomi</taxon>
        <taxon>Actinopterygii</taxon>
        <taxon>Neopterygii</taxon>
        <taxon>Teleostei</taxon>
        <taxon>Neoteleostei</taxon>
        <taxon>Acanthomorphata</taxon>
        <taxon>Carangaria</taxon>
        <taxon>Pleuronectiformes</taxon>
        <taxon>Pleuronectoidei</taxon>
        <taxon>Pleuronectidae</taxon>
        <taxon>Pleuronectes</taxon>
    </lineage>
</organism>
<accession>A0A9N7V4Y6</accession>